<evidence type="ECO:0000256" key="1">
    <source>
        <dbReference type="SAM" id="SignalP"/>
    </source>
</evidence>
<feature type="chain" id="PRO_5014746269" description="Lipoprotein" evidence="1">
    <location>
        <begin position="24"/>
        <end position="751"/>
    </location>
</feature>
<dbReference type="AlphaFoldDB" id="A0A2K9LUR6"/>
<dbReference type="RefSeq" id="WP_101780841.1">
    <property type="nucleotide sequence ID" value="NZ_CP025543.1"/>
</dbReference>
<keyword evidence="3" id="KW-1185">Reference proteome</keyword>
<keyword evidence="1" id="KW-0732">Signal</keyword>
<reference evidence="2 3" key="1">
    <citation type="submission" date="2017-12" db="EMBL/GenBank/DDBJ databases">
        <title>Complete genome sequence of Spiroplasma monobiae MQ-1 (ATCC 33825).</title>
        <authorList>
            <person name="Tsai Y.-M."/>
            <person name="Lo W.-S."/>
            <person name="Wu P.-S."/>
            <person name="Cho S.-T."/>
            <person name="Kuo C.-H."/>
        </authorList>
    </citation>
    <scope>NUCLEOTIDE SEQUENCE [LARGE SCALE GENOMIC DNA]</scope>
    <source>
        <strain evidence="2 3">MQ-1</strain>
    </source>
</reference>
<dbReference type="OrthoDB" id="387726at2"/>
<dbReference type="KEGG" id="smoo:SMONO_v1c05400"/>
<name>A0A2K9LUR6_SPISQ</name>
<organism evidence="2 3">
    <name type="scientific">Spiroplasma monobiae MQ-1</name>
    <dbReference type="NCBI Taxonomy" id="1336748"/>
    <lineage>
        <taxon>Bacteria</taxon>
        <taxon>Bacillati</taxon>
        <taxon>Mycoplasmatota</taxon>
        <taxon>Mollicutes</taxon>
        <taxon>Entomoplasmatales</taxon>
        <taxon>Spiroplasmataceae</taxon>
        <taxon>Spiroplasma</taxon>
    </lineage>
</organism>
<feature type="signal peptide" evidence="1">
    <location>
        <begin position="1"/>
        <end position="23"/>
    </location>
</feature>
<evidence type="ECO:0000313" key="3">
    <source>
        <dbReference type="Proteomes" id="UP000234790"/>
    </source>
</evidence>
<accession>A0A2K9LUR6</accession>
<proteinExistence type="predicted"/>
<dbReference type="Proteomes" id="UP000234790">
    <property type="component" value="Chromosome"/>
</dbReference>
<dbReference type="EMBL" id="CP025543">
    <property type="protein sequence ID" value="AUM62789.1"/>
    <property type="molecule type" value="Genomic_DNA"/>
</dbReference>
<protein>
    <recommendedName>
        <fullName evidence="4">Lipoprotein</fullName>
    </recommendedName>
</protein>
<sequence length="751" mass="85236">MKKICSILGSLTLTVVASTTVVACNGGLDTSLNYTDQEKILSIYNLTEDQLVKSGVKVNSLMSNEDIDKVLESLGLSEAIQNNPMGGMIKKSLGVYIMANQFLSEISSKVPGYGWIANKLTWQSQWTIKDLVSGNTSAGLFNNVSGWMKNKNDWSLSVTFLDEDLLGWNGVREPVYARININRKLVADNSGIVVLDESHPEGVHKQGSDEINVVDPVINDQQDTKGVIYQGYSTSSKLFELNRMQTGKTAKVPSGIFNFSPSAADFINNKIINLDFGNMILQNSKEKIEQALNEYILANPFYISEGMDAKQIDNIIKNQIYVVMICEAIDRHNLKDKEGRPLFDETEKADADAIVTGMMGSLTNAVNNLKSKEWTNKTLLDEFSSMINTIRNNGNEFGSINKTQFANKFQEVIEDSRNKFDVNSNQFAFYSGQLNAILYKNNGRSSMTLTNQSSYFDFGYDSSYKFEIYYWSGSTPITGKEEQWYKPDENRSQEEYISDKGFRNVFLGQRLSPQNGSYNALIQYINQLPEKRLDLDIFGLQNHSLPASVSNLETIMLEKLNEAISLDGEQEISGVDHDSWRIYHVIALFNKYATEKLIEIFGYDSSNNLEIHNKKVSLDYSESTSSNVDYSKADDDIAFAQLLQEGQINMTTRNMDKLRTDIYDRGLKKLWDKEDQSQRMYVGKVNIYGKRLDSDEDLNNIGQWWNDSSRFMGTFPYGLAISDEWKPLIEEYWKKHVSDNKNNPDYNANIW</sequence>
<evidence type="ECO:0000313" key="2">
    <source>
        <dbReference type="EMBL" id="AUM62789.1"/>
    </source>
</evidence>
<dbReference type="PROSITE" id="PS51257">
    <property type="entry name" value="PROKAR_LIPOPROTEIN"/>
    <property type="match status" value="1"/>
</dbReference>
<gene>
    <name evidence="2" type="ORF">SMONO_v1c05400</name>
</gene>
<evidence type="ECO:0008006" key="4">
    <source>
        <dbReference type="Google" id="ProtNLM"/>
    </source>
</evidence>